<dbReference type="InterPro" id="IPR035994">
    <property type="entry name" value="Nucleoside_phosphorylase_sf"/>
</dbReference>
<feature type="repeat" description="ANK" evidence="3">
    <location>
        <begin position="952"/>
        <end position="973"/>
    </location>
</feature>
<dbReference type="Pfam" id="PF13637">
    <property type="entry name" value="Ank_4"/>
    <property type="match status" value="1"/>
</dbReference>
<evidence type="ECO:0000259" key="5">
    <source>
        <dbReference type="Pfam" id="PF24883"/>
    </source>
</evidence>
<feature type="repeat" description="ANK" evidence="3">
    <location>
        <begin position="1062"/>
        <end position="1083"/>
    </location>
</feature>
<dbReference type="PROSITE" id="PS50088">
    <property type="entry name" value="ANK_REPEAT"/>
    <property type="match status" value="11"/>
</dbReference>
<comment type="caution">
    <text evidence="6">The sequence shown here is derived from an EMBL/GenBank/DDBJ whole genome shotgun (WGS) entry which is preliminary data.</text>
</comment>
<feature type="repeat" description="ANK" evidence="3">
    <location>
        <begin position="989"/>
        <end position="1022"/>
    </location>
</feature>
<dbReference type="InterPro" id="IPR056884">
    <property type="entry name" value="NPHP3-like_N"/>
</dbReference>
<evidence type="ECO:0000313" key="7">
    <source>
        <dbReference type="Proteomes" id="UP001365542"/>
    </source>
</evidence>
<dbReference type="Pfam" id="PF22939">
    <property type="entry name" value="WHD_GPIID"/>
    <property type="match status" value="1"/>
</dbReference>
<reference evidence="6 7" key="1">
    <citation type="submission" date="2019-10" db="EMBL/GenBank/DDBJ databases">
        <authorList>
            <person name="Palmer J.M."/>
        </authorList>
    </citation>
    <scope>NUCLEOTIDE SEQUENCE [LARGE SCALE GENOMIC DNA]</scope>
    <source>
        <strain evidence="6 7">TWF694</strain>
    </source>
</reference>
<proteinExistence type="predicted"/>
<dbReference type="PANTHER" id="PTHR24198">
    <property type="entry name" value="ANKYRIN REPEAT AND PROTEIN KINASE DOMAIN-CONTAINING PROTEIN"/>
    <property type="match status" value="1"/>
</dbReference>
<evidence type="ECO:0008006" key="8">
    <source>
        <dbReference type="Google" id="ProtNLM"/>
    </source>
</evidence>
<evidence type="ECO:0000259" key="4">
    <source>
        <dbReference type="Pfam" id="PF22939"/>
    </source>
</evidence>
<feature type="repeat" description="ANK" evidence="3">
    <location>
        <begin position="1378"/>
        <end position="1399"/>
    </location>
</feature>
<dbReference type="Pfam" id="PF12796">
    <property type="entry name" value="Ank_2"/>
    <property type="match status" value="5"/>
</dbReference>
<dbReference type="InterPro" id="IPR002110">
    <property type="entry name" value="Ankyrin_rpt"/>
</dbReference>
<feature type="repeat" description="ANK" evidence="3">
    <location>
        <begin position="839"/>
        <end position="871"/>
    </location>
</feature>
<organism evidence="6 7">
    <name type="scientific">Orbilia ellipsospora</name>
    <dbReference type="NCBI Taxonomy" id="2528407"/>
    <lineage>
        <taxon>Eukaryota</taxon>
        <taxon>Fungi</taxon>
        <taxon>Dikarya</taxon>
        <taxon>Ascomycota</taxon>
        <taxon>Pezizomycotina</taxon>
        <taxon>Orbiliomycetes</taxon>
        <taxon>Orbiliales</taxon>
        <taxon>Orbiliaceae</taxon>
        <taxon>Orbilia</taxon>
    </lineage>
</organism>
<gene>
    <name evidence="6" type="ORF">TWF694_005385</name>
</gene>
<dbReference type="SUPFAM" id="SSF53167">
    <property type="entry name" value="Purine and uridine phosphorylases"/>
    <property type="match status" value="1"/>
</dbReference>
<evidence type="ECO:0000313" key="6">
    <source>
        <dbReference type="EMBL" id="KAK6525239.1"/>
    </source>
</evidence>
<dbReference type="SUPFAM" id="SSF52540">
    <property type="entry name" value="P-loop containing nucleoside triphosphate hydrolases"/>
    <property type="match status" value="1"/>
</dbReference>
<dbReference type="InterPro" id="IPR027417">
    <property type="entry name" value="P-loop_NTPase"/>
</dbReference>
<evidence type="ECO:0000256" key="2">
    <source>
        <dbReference type="ARBA" id="ARBA00023043"/>
    </source>
</evidence>
<feature type="repeat" description="ANK" evidence="3">
    <location>
        <begin position="1028"/>
        <end position="1061"/>
    </location>
</feature>
<evidence type="ECO:0000256" key="3">
    <source>
        <dbReference type="PROSITE-ProRule" id="PRU00023"/>
    </source>
</evidence>
<accession>A0AAV9WSX3</accession>
<dbReference type="Gene3D" id="3.40.50.1580">
    <property type="entry name" value="Nucleoside phosphorylase domain"/>
    <property type="match status" value="1"/>
</dbReference>
<feature type="domain" description="Nephrocystin 3-like N-terminal" evidence="5">
    <location>
        <begin position="383"/>
        <end position="546"/>
    </location>
</feature>
<protein>
    <recommendedName>
        <fullName evidence="8">Ankyrin repeat protein</fullName>
    </recommendedName>
</protein>
<feature type="domain" description="GPI inositol-deacylase winged helix" evidence="4">
    <location>
        <begin position="660"/>
        <end position="735"/>
    </location>
</feature>
<dbReference type="GO" id="GO:0003824">
    <property type="term" value="F:catalytic activity"/>
    <property type="evidence" value="ECO:0007669"/>
    <property type="project" value="InterPro"/>
</dbReference>
<dbReference type="Pfam" id="PF24883">
    <property type="entry name" value="NPHP3_N"/>
    <property type="match status" value="1"/>
</dbReference>
<dbReference type="InterPro" id="IPR054471">
    <property type="entry name" value="GPIID_WHD"/>
</dbReference>
<sequence length="1444" mass="158847">MPKQETKQKRRLTHDAYTIGWVCVLVSELNASRAMLDEEDEQLEPCDNDDNSYLLGRIGNHNVVITFPGSGVYGTNSATGIAKNLIRTFRNIRFGLMVGIGGGAPKKPHPHDTLMDIRLGDVVVSSPKGNHGGVLHYDMGKRKNNGKFDIDSYLNKPPKILLKAIELLQSDQDFGQGEMNEYIADVAKKSSRLPALRKYKFPGRETDELFQSDYEHASGDDCDDCDKSRLEKRVERDFDEPVIHYGLIASGNSVVRSAQLRNELRDALGVACFEMEAAGLMDDFPCIVIRGICDYSDDHKNKKWQPYAAVVAAAYAKDLLRVIQTKEIESTDTVAAIFKGLQQDVATIAGAVERDQQLKILDWIAPSTYAEQHLDIVEQQQEGTGRWFLESPEFVSWIKAETNTLFCPGIPGAGKSVLSSIVIEHLSKLPSTESKTNVMYLYCNYKRQEDQTLDKLVSMLLRQIVEQLETIPEVVHTMYAAYKGKVARPSPKEIYRTLLAILGGLGRIFIVVDALDECTSGVRRELLTKIQEFQQKSKTCFMATSRPISDVTEYFAKAPQIKIKANREDVEKYVESHLALLPTCVRNSSELQEKIRAQIANTVDGMFLLAKLNLNSLTEKITELEVEDALGDMEKHPADLNVAYNEALSRIDSQPEGHRGWAYRTLSWLLYARRPLKSIELQHALAIRTGDKSTASKNLPNVAEVISLCAGLVTFNQESKIVQLVHYTIQQYLTKSLKTPPEWISLAEGYITTTCLTYLSFNEFEDGFCGSDAEFEERLKSNVLYEYAACQWGHHARSATTTENQLILEFLNSKAHVLAASQVLMTSVSSAGYSQKIAQEIDALHLAAYFGLANIIKTLIDNGKDPNITDTYLYTPLSYAAANGHASVVELLLSYKTVNPDPMTSSYQAGRMYLNRSPLSLAAANGHCEVVRILLENEGIDADSKATDLTDEGRTPLSFAAGNGYADIVKLLIAKEGTNPDSRASGHYMGRSPLSFAAEEGHESVVMLLVREDGVDPDSKSTKYGDDYHRTPLSYAAANGHTNVVDFLLRQDGVDPNSKSSQGRTPLSLAAEAGHEAVAKLLLGRSNVDIDCKATGHNGKGRTALSYAAGAGHAAIVDLLLSKGADPDSLSDHEQTPLSYAALGGHESVVRRLLLESRVDPDSRAIGFVYNQRTPLSLAAEGGHETVVKLLIDQPKVNPDSINDNKRTPLSFAASNGHAGIVKQFLLLDYVDPDSRDNNKRTPLSYAAFNGHTAVIKLLLANDEVDPDSRATGYYQGRSSLSFAAEEGRVSAVKLLLARDEVEADSMSYKKQTPLSFAAAGGHEIIVKLLLERASVNPDSMSHNKRSPLSFAAENGHCEVVRLLLATNKVNPDSRASNGRSPLSFASERGHESVVKLLLASNKVNISAKDSNGQAPISYATAYRHRSISKLLQSYDPTPRSQTI</sequence>
<feature type="repeat" description="ANK" evidence="3">
    <location>
        <begin position="914"/>
        <end position="937"/>
    </location>
</feature>
<dbReference type="SMART" id="SM00248">
    <property type="entry name" value="ANK"/>
    <property type="match status" value="17"/>
</dbReference>
<feature type="repeat" description="ANK" evidence="3">
    <location>
        <begin position="1100"/>
        <end position="1132"/>
    </location>
</feature>
<keyword evidence="2 3" id="KW-0040">ANK repeat</keyword>
<feature type="repeat" description="ANK" evidence="3">
    <location>
        <begin position="1171"/>
        <end position="1193"/>
    </location>
</feature>
<keyword evidence="1" id="KW-0677">Repeat</keyword>
<dbReference type="PRINTS" id="PR01415">
    <property type="entry name" value="ANKYRIN"/>
</dbReference>
<feature type="repeat" description="ANK" evidence="3">
    <location>
        <begin position="1205"/>
        <end position="1238"/>
    </location>
</feature>
<dbReference type="GO" id="GO:0009116">
    <property type="term" value="P:nucleoside metabolic process"/>
    <property type="evidence" value="ECO:0007669"/>
    <property type="project" value="InterPro"/>
</dbReference>
<dbReference type="EMBL" id="JAVHJO010000017">
    <property type="protein sequence ID" value="KAK6525239.1"/>
    <property type="molecule type" value="Genomic_DNA"/>
</dbReference>
<dbReference type="SUPFAM" id="SSF48403">
    <property type="entry name" value="Ankyrin repeat"/>
    <property type="match status" value="2"/>
</dbReference>
<keyword evidence="7" id="KW-1185">Reference proteome</keyword>
<dbReference type="Pfam" id="PF00023">
    <property type="entry name" value="Ank"/>
    <property type="match status" value="2"/>
</dbReference>
<dbReference type="Gene3D" id="3.40.50.300">
    <property type="entry name" value="P-loop containing nucleotide triphosphate hydrolases"/>
    <property type="match status" value="1"/>
</dbReference>
<feature type="repeat" description="ANK" evidence="3">
    <location>
        <begin position="1344"/>
        <end position="1365"/>
    </location>
</feature>
<evidence type="ECO:0000256" key="1">
    <source>
        <dbReference type="ARBA" id="ARBA00022737"/>
    </source>
</evidence>
<dbReference type="PROSITE" id="PS50297">
    <property type="entry name" value="ANK_REP_REGION"/>
    <property type="match status" value="8"/>
</dbReference>
<dbReference type="PANTHER" id="PTHR24198:SF165">
    <property type="entry name" value="ANKYRIN REPEAT-CONTAINING PROTEIN-RELATED"/>
    <property type="match status" value="1"/>
</dbReference>
<dbReference type="Gene3D" id="1.25.40.20">
    <property type="entry name" value="Ankyrin repeat-containing domain"/>
    <property type="match status" value="6"/>
</dbReference>
<name>A0AAV9WSX3_9PEZI</name>
<dbReference type="Proteomes" id="UP001365542">
    <property type="component" value="Unassembled WGS sequence"/>
</dbReference>
<dbReference type="InterPro" id="IPR036770">
    <property type="entry name" value="Ankyrin_rpt-contain_sf"/>
</dbReference>